<keyword evidence="2" id="KW-1185">Reference proteome</keyword>
<dbReference type="OrthoDB" id="7560075at2"/>
<name>A0A239IJ02_9SPHN</name>
<sequence length="141" mass="15879">MDIERAGQFCRSYGEAMVNGRAQALADHYGFPYVSFTGGHISRFDDRDEADAMVQAHLDRFERSGIGIDIRLANYRVEPVSGGAALCHLDWEIHPKNGAAGWSWSNVYGLRQTPDSQHFEFNVSDNEFGELLARYPDFMSV</sequence>
<evidence type="ECO:0000313" key="1">
    <source>
        <dbReference type="EMBL" id="SNS93531.1"/>
    </source>
</evidence>
<protein>
    <submittedName>
        <fullName evidence="1">Uncharacterized protein</fullName>
    </submittedName>
</protein>
<dbReference type="Proteomes" id="UP000198281">
    <property type="component" value="Unassembled WGS sequence"/>
</dbReference>
<dbReference type="EMBL" id="FZOS01000025">
    <property type="protein sequence ID" value="SNS93531.1"/>
    <property type="molecule type" value="Genomic_DNA"/>
</dbReference>
<dbReference type="AlphaFoldDB" id="A0A239IJ02"/>
<evidence type="ECO:0000313" key="2">
    <source>
        <dbReference type="Proteomes" id="UP000198281"/>
    </source>
</evidence>
<gene>
    <name evidence="1" type="ORF">SAMN06295912_1255</name>
</gene>
<organism evidence="1 2">
    <name type="scientific">Edaphosphingomonas laterariae</name>
    <dbReference type="NCBI Taxonomy" id="861865"/>
    <lineage>
        <taxon>Bacteria</taxon>
        <taxon>Pseudomonadati</taxon>
        <taxon>Pseudomonadota</taxon>
        <taxon>Alphaproteobacteria</taxon>
        <taxon>Sphingomonadales</taxon>
        <taxon>Rhizorhabdaceae</taxon>
        <taxon>Edaphosphingomonas</taxon>
    </lineage>
</organism>
<dbReference type="RefSeq" id="WP_089220732.1">
    <property type="nucleotide sequence ID" value="NZ_FZOS01000025.1"/>
</dbReference>
<proteinExistence type="predicted"/>
<accession>A0A239IJ02</accession>
<reference evidence="2" key="1">
    <citation type="submission" date="2017-06" db="EMBL/GenBank/DDBJ databases">
        <authorList>
            <person name="Varghese N."/>
            <person name="Submissions S."/>
        </authorList>
    </citation>
    <scope>NUCLEOTIDE SEQUENCE [LARGE SCALE GENOMIC DNA]</scope>
    <source>
        <strain evidence="2">LNB2</strain>
    </source>
</reference>